<dbReference type="GO" id="GO:0005737">
    <property type="term" value="C:cytoplasm"/>
    <property type="evidence" value="ECO:0007669"/>
    <property type="project" value="EnsemblFungi"/>
</dbReference>
<reference evidence="2 3" key="1">
    <citation type="submission" date="2015-10" db="EMBL/GenBank/DDBJ databases">
        <title>Draft genomes sequences of Candida glabrata isolates 1A, 1B, 2A, 2B, 3A and 3B.</title>
        <authorList>
            <person name="Haavelsrud O.E."/>
            <person name="Gaustad P."/>
        </authorList>
    </citation>
    <scope>NUCLEOTIDE SEQUENCE [LARGE SCALE GENOMIC DNA]</scope>
    <source>
        <strain evidence="2">910700640</strain>
    </source>
</reference>
<dbReference type="AlphaFoldDB" id="A0A0W0CG22"/>
<proteinExistence type="predicted"/>
<dbReference type="InterPro" id="IPR015257">
    <property type="entry name" value="Maf1"/>
</dbReference>
<name>A0A0W0CG22_CANGB</name>
<dbReference type="GO" id="GO:0000994">
    <property type="term" value="F:RNA polymerase III core binding"/>
    <property type="evidence" value="ECO:0007669"/>
    <property type="project" value="EnsemblFungi"/>
</dbReference>
<dbReference type="Pfam" id="PF09174">
    <property type="entry name" value="Maf1"/>
    <property type="match status" value="1"/>
</dbReference>
<feature type="compositionally biased region" description="Low complexity" evidence="1">
    <location>
        <begin position="356"/>
        <end position="368"/>
    </location>
</feature>
<sequence>MKFIDELDIERVNQVLNFETIDCKIVGGCDIFTTKAVASDRKLYKTIDHHLDTILQDNESYNLALQQQIALDAEDKNERSMSPGGQRRDSSSFWEQKRRMSVSDSPIYLQHINGNLNESNGAQGEIVADLVPPIIKTSKLNDHNLKELVSNYEAGYSSSSSVESLTHKNKERRTSSLSSTGGKVDKLRADSSTANDITARSVLNDTSRTLNLGPFGPINEPSSRRTFAYLIAILNASYPDHDFSLLEPTDFKRSSIKSFIAKFENSMYSLGRKPEEWIWEVINSHMTLSDCVLYQYCPTQSFLDDEPGHLWSLIGFFFNKKRKRVAYVYLLASRLQLAVNNAIGTPDEMQNEDGTFRNNNTTSFDNNNTQFEGEYDLTYEENAIVDDDDEE</sequence>
<gene>
    <name evidence="2" type="ORF">AO440_004302</name>
</gene>
<dbReference type="GO" id="GO:0016480">
    <property type="term" value="P:negative regulation of transcription by RNA polymerase III"/>
    <property type="evidence" value="ECO:0007669"/>
    <property type="project" value="EnsemblFungi"/>
</dbReference>
<feature type="region of interest" description="Disordered" evidence="1">
    <location>
        <begin position="348"/>
        <end position="368"/>
    </location>
</feature>
<dbReference type="OMA" id="INIGPFG"/>
<accession>A0A0W0CG22</accession>
<dbReference type="PANTHER" id="PTHR22504:SF0">
    <property type="entry name" value="REPRESSOR OF RNA POLYMERASE III TRANSCRIPTION MAF1 HOMOLOG"/>
    <property type="match status" value="1"/>
</dbReference>
<dbReference type="OrthoDB" id="277029at2759"/>
<feature type="region of interest" description="Disordered" evidence="1">
    <location>
        <begin position="159"/>
        <end position="189"/>
    </location>
</feature>
<evidence type="ECO:0000313" key="3">
    <source>
        <dbReference type="Proteomes" id="UP000054886"/>
    </source>
</evidence>
<organism evidence="2 3">
    <name type="scientific">Candida glabrata</name>
    <name type="common">Yeast</name>
    <name type="synonym">Torulopsis glabrata</name>
    <dbReference type="NCBI Taxonomy" id="5478"/>
    <lineage>
        <taxon>Eukaryota</taxon>
        <taxon>Fungi</taxon>
        <taxon>Dikarya</taxon>
        <taxon>Ascomycota</taxon>
        <taxon>Saccharomycotina</taxon>
        <taxon>Saccharomycetes</taxon>
        <taxon>Saccharomycetales</taxon>
        <taxon>Saccharomycetaceae</taxon>
        <taxon>Nakaseomyces</taxon>
    </lineage>
</organism>
<dbReference type="InterPro" id="IPR038564">
    <property type="entry name" value="Maf1_sf"/>
</dbReference>
<evidence type="ECO:0000313" key="2">
    <source>
        <dbReference type="EMBL" id="KTB01968.1"/>
    </source>
</evidence>
<dbReference type="VEuPathDB" id="FungiDB:B1J91_M10351g"/>
<dbReference type="GO" id="GO:0005730">
    <property type="term" value="C:nucleolus"/>
    <property type="evidence" value="ECO:0007669"/>
    <property type="project" value="EnsemblFungi"/>
</dbReference>
<dbReference type="Proteomes" id="UP000054886">
    <property type="component" value="Unassembled WGS sequence"/>
</dbReference>
<dbReference type="Gene3D" id="3.40.1000.50">
    <property type="entry name" value="Repressor of RNA polymerase III transcription Maf1"/>
    <property type="match status" value="1"/>
</dbReference>
<comment type="caution">
    <text evidence="2">The sequence shown here is derived from an EMBL/GenBank/DDBJ whole genome shotgun (WGS) entry which is preliminary data.</text>
</comment>
<dbReference type="VEuPathDB" id="FungiDB:GWK60_M10329"/>
<dbReference type="PhylomeDB" id="A0A0W0CG22"/>
<protein>
    <submittedName>
        <fullName evidence="2">Repressor of RNA polymerase III transcription MAF1</fullName>
    </submittedName>
</protein>
<dbReference type="PANTHER" id="PTHR22504">
    <property type="entry name" value="REPRESSOR OF RNA POLYMERASE III TRANSCRIPTION MAF1"/>
    <property type="match status" value="1"/>
</dbReference>
<dbReference type="EMBL" id="LLZZ01000128">
    <property type="protein sequence ID" value="KTB01968.1"/>
    <property type="molecule type" value="Genomic_DNA"/>
</dbReference>
<feature type="region of interest" description="Disordered" evidence="1">
    <location>
        <begin position="75"/>
        <end position="96"/>
    </location>
</feature>
<dbReference type="VEuPathDB" id="FungiDB:GVI51_M10351"/>
<dbReference type="VEuPathDB" id="FungiDB:CAGL0M10351g"/>
<feature type="compositionally biased region" description="Basic and acidic residues" evidence="1">
    <location>
        <begin position="165"/>
        <end position="174"/>
    </location>
</feature>
<dbReference type="VEuPathDB" id="FungiDB:GW608_M10329"/>
<feature type="compositionally biased region" description="Basic and acidic residues" evidence="1">
    <location>
        <begin position="86"/>
        <end position="96"/>
    </location>
</feature>
<evidence type="ECO:0000256" key="1">
    <source>
        <dbReference type="SAM" id="MobiDB-lite"/>
    </source>
</evidence>